<dbReference type="GO" id="GO:0004672">
    <property type="term" value="F:protein kinase activity"/>
    <property type="evidence" value="ECO:0007669"/>
    <property type="project" value="InterPro"/>
</dbReference>
<name>A0A6A5TNF6_9PLEO</name>
<dbReference type="PROSITE" id="PS50011">
    <property type="entry name" value="PROTEIN_KINASE_DOM"/>
    <property type="match status" value="1"/>
</dbReference>
<accession>A0A6A5TNF6</accession>
<evidence type="ECO:0000313" key="2">
    <source>
        <dbReference type="EMBL" id="KAF1953259.1"/>
    </source>
</evidence>
<feature type="domain" description="Protein kinase" evidence="1">
    <location>
        <begin position="1"/>
        <end position="150"/>
    </location>
</feature>
<dbReference type="InterPro" id="IPR000719">
    <property type="entry name" value="Prot_kinase_dom"/>
</dbReference>
<sequence>VQHTNIVSTLEAFRFKGTFYIIFKYMAYSISYIAGNPRLNEIQLAAILGQILARLAHLIEKGFKHSSLTYSNILIHLYGDVKITGLENCYTHASNSASYSIITELMNGYAKEDRAIGVNNLRRWPPSSNPVSFLSKMTSAALVVKLIKVR</sequence>
<protein>
    <recommendedName>
        <fullName evidence="1">Protein kinase domain-containing protein</fullName>
    </recommendedName>
</protein>
<feature type="non-terminal residue" evidence="2">
    <location>
        <position position="1"/>
    </location>
</feature>
<keyword evidence="3" id="KW-1185">Reference proteome</keyword>
<proteinExistence type="predicted"/>
<dbReference type="Gene3D" id="1.10.510.10">
    <property type="entry name" value="Transferase(Phosphotransferase) domain 1"/>
    <property type="match status" value="1"/>
</dbReference>
<gene>
    <name evidence="2" type="ORF">CC80DRAFT_420798</name>
</gene>
<evidence type="ECO:0000259" key="1">
    <source>
        <dbReference type="PROSITE" id="PS50011"/>
    </source>
</evidence>
<organism evidence="2 3">
    <name type="scientific">Byssothecium circinans</name>
    <dbReference type="NCBI Taxonomy" id="147558"/>
    <lineage>
        <taxon>Eukaryota</taxon>
        <taxon>Fungi</taxon>
        <taxon>Dikarya</taxon>
        <taxon>Ascomycota</taxon>
        <taxon>Pezizomycotina</taxon>
        <taxon>Dothideomycetes</taxon>
        <taxon>Pleosporomycetidae</taxon>
        <taxon>Pleosporales</taxon>
        <taxon>Massarineae</taxon>
        <taxon>Massarinaceae</taxon>
        <taxon>Byssothecium</taxon>
    </lineage>
</organism>
<evidence type="ECO:0000313" key="3">
    <source>
        <dbReference type="Proteomes" id="UP000800035"/>
    </source>
</evidence>
<dbReference type="EMBL" id="ML977005">
    <property type="protein sequence ID" value="KAF1953259.1"/>
    <property type="molecule type" value="Genomic_DNA"/>
</dbReference>
<reference evidence="2" key="1">
    <citation type="journal article" date="2020" name="Stud. Mycol.">
        <title>101 Dothideomycetes genomes: a test case for predicting lifestyles and emergence of pathogens.</title>
        <authorList>
            <person name="Haridas S."/>
            <person name="Albert R."/>
            <person name="Binder M."/>
            <person name="Bloem J."/>
            <person name="Labutti K."/>
            <person name="Salamov A."/>
            <person name="Andreopoulos B."/>
            <person name="Baker S."/>
            <person name="Barry K."/>
            <person name="Bills G."/>
            <person name="Bluhm B."/>
            <person name="Cannon C."/>
            <person name="Castanera R."/>
            <person name="Culley D."/>
            <person name="Daum C."/>
            <person name="Ezra D."/>
            <person name="Gonzalez J."/>
            <person name="Henrissat B."/>
            <person name="Kuo A."/>
            <person name="Liang C."/>
            <person name="Lipzen A."/>
            <person name="Lutzoni F."/>
            <person name="Magnuson J."/>
            <person name="Mondo S."/>
            <person name="Nolan M."/>
            <person name="Ohm R."/>
            <person name="Pangilinan J."/>
            <person name="Park H.-J."/>
            <person name="Ramirez L."/>
            <person name="Alfaro M."/>
            <person name="Sun H."/>
            <person name="Tritt A."/>
            <person name="Yoshinaga Y."/>
            <person name="Zwiers L.-H."/>
            <person name="Turgeon B."/>
            <person name="Goodwin S."/>
            <person name="Spatafora J."/>
            <person name="Crous P."/>
            <person name="Grigoriev I."/>
        </authorList>
    </citation>
    <scope>NUCLEOTIDE SEQUENCE</scope>
    <source>
        <strain evidence="2">CBS 675.92</strain>
    </source>
</reference>
<dbReference type="InterPro" id="IPR011009">
    <property type="entry name" value="Kinase-like_dom_sf"/>
</dbReference>
<dbReference type="AlphaFoldDB" id="A0A6A5TNF6"/>
<dbReference type="Proteomes" id="UP000800035">
    <property type="component" value="Unassembled WGS sequence"/>
</dbReference>
<dbReference type="Pfam" id="PF00069">
    <property type="entry name" value="Pkinase"/>
    <property type="match status" value="1"/>
</dbReference>
<dbReference type="GO" id="GO:0005524">
    <property type="term" value="F:ATP binding"/>
    <property type="evidence" value="ECO:0007669"/>
    <property type="project" value="InterPro"/>
</dbReference>
<dbReference type="OrthoDB" id="3738511at2759"/>
<dbReference type="SUPFAM" id="SSF56112">
    <property type="entry name" value="Protein kinase-like (PK-like)"/>
    <property type="match status" value="1"/>
</dbReference>